<dbReference type="AlphaFoldDB" id="A0A6P1T1N7"/>
<dbReference type="SUPFAM" id="SSF56317">
    <property type="entry name" value="Carbon-nitrogen hydrolase"/>
    <property type="match status" value="1"/>
</dbReference>
<dbReference type="PANTHER" id="PTHR23088">
    <property type="entry name" value="NITRILASE-RELATED"/>
    <property type="match status" value="1"/>
</dbReference>
<comment type="similarity">
    <text evidence="1">Belongs to the carbon-nitrogen hydrolase superfamily. NIT1/NIT2 family.</text>
</comment>
<dbReference type="EMBL" id="CP046620">
    <property type="protein sequence ID" value="QHQ36648.1"/>
    <property type="molecule type" value="Genomic_DNA"/>
</dbReference>
<protein>
    <submittedName>
        <fullName evidence="4">Carbon-nitrogen hydrolase family protein</fullName>
    </submittedName>
</protein>
<dbReference type="KEGG" id="amaq:GO499_16440"/>
<gene>
    <name evidence="4" type="ORF">GO499_16440</name>
</gene>
<dbReference type="InterPro" id="IPR003010">
    <property type="entry name" value="C-N_Hydrolase"/>
</dbReference>
<dbReference type="CDD" id="cd07572">
    <property type="entry name" value="nit"/>
    <property type="match status" value="1"/>
</dbReference>
<sequence>MKGLVMKDTLRIAMAQMCSSTSHAENIATVAGFAEEARSAGAEVLALPEVAGLMNRDAKTAREVITLPEDDPFIEGCQKIAADHRLWIHNGSTPVLAGDGRFLNQSALIDPTGRLLGRYSKIHLFDADIPGGKPIRESSRFAPGDAAVLAETPWGPWGLSICYDLRFPQLYRDYAQAGATLLFVPSAFTVPTGRAHWEVLLRARAIETGAYVVAAAQGGKHEDGRETWGHSMIVNPWGEVLADMGHNGPSLKIVDLPIGKVAEARRNIPSLANGRPYNMARVR</sequence>
<dbReference type="InterPro" id="IPR036526">
    <property type="entry name" value="C-N_Hydrolase_sf"/>
</dbReference>
<keyword evidence="5" id="KW-1185">Reference proteome</keyword>
<reference evidence="4 5" key="1">
    <citation type="submission" date="2019-12" db="EMBL/GenBank/DDBJ databases">
        <title>Complete genome sequence of Algicella marina strain 9Alg 56(T) isolated from the red alga Tichocarpus crinitus.</title>
        <authorList>
            <person name="Kim S.-G."/>
            <person name="Nedashkovskaya O.I."/>
        </authorList>
    </citation>
    <scope>NUCLEOTIDE SEQUENCE [LARGE SCALE GENOMIC DNA]</scope>
    <source>
        <strain evidence="4 5">9Alg 56</strain>
    </source>
</reference>
<feature type="domain" description="CN hydrolase" evidence="3">
    <location>
        <begin position="10"/>
        <end position="258"/>
    </location>
</feature>
<dbReference type="Proteomes" id="UP000464495">
    <property type="component" value="Chromosome"/>
</dbReference>
<evidence type="ECO:0000313" key="4">
    <source>
        <dbReference type="EMBL" id="QHQ36648.1"/>
    </source>
</evidence>
<accession>A0A6P1T1N7</accession>
<organism evidence="4 5">
    <name type="scientific">Algicella marina</name>
    <dbReference type="NCBI Taxonomy" id="2683284"/>
    <lineage>
        <taxon>Bacteria</taxon>
        <taxon>Pseudomonadati</taxon>
        <taxon>Pseudomonadota</taxon>
        <taxon>Alphaproteobacteria</taxon>
        <taxon>Rhodobacterales</taxon>
        <taxon>Paracoccaceae</taxon>
        <taxon>Algicella</taxon>
    </lineage>
</organism>
<dbReference type="Gene3D" id="3.60.110.10">
    <property type="entry name" value="Carbon-nitrogen hydrolase"/>
    <property type="match status" value="1"/>
</dbReference>
<evidence type="ECO:0000313" key="5">
    <source>
        <dbReference type="Proteomes" id="UP000464495"/>
    </source>
</evidence>
<dbReference type="GO" id="GO:0016811">
    <property type="term" value="F:hydrolase activity, acting on carbon-nitrogen (but not peptide) bonds, in linear amides"/>
    <property type="evidence" value="ECO:0007669"/>
    <property type="project" value="InterPro"/>
</dbReference>
<dbReference type="PROSITE" id="PS50263">
    <property type="entry name" value="CN_HYDROLASE"/>
    <property type="match status" value="1"/>
</dbReference>
<dbReference type="PANTHER" id="PTHR23088:SF27">
    <property type="entry name" value="DEAMINATED GLUTATHIONE AMIDASE"/>
    <property type="match status" value="1"/>
</dbReference>
<name>A0A6P1T1N7_9RHOB</name>
<evidence type="ECO:0000256" key="1">
    <source>
        <dbReference type="ARBA" id="ARBA00010613"/>
    </source>
</evidence>
<dbReference type="InterPro" id="IPR045254">
    <property type="entry name" value="Nit1/2_C-N_Hydrolase"/>
</dbReference>
<keyword evidence="2 4" id="KW-0378">Hydrolase</keyword>
<proteinExistence type="inferred from homology"/>
<evidence type="ECO:0000259" key="3">
    <source>
        <dbReference type="PROSITE" id="PS50263"/>
    </source>
</evidence>
<dbReference type="InterPro" id="IPR001110">
    <property type="entry name" value="UPF0012_CS"/>
</dbReference>
<dbReference type="PROSITE" id="PS01227">
    <property type="entry name" value="UPF0012"/>
    <property type="match status" value="1"/>
</dbReference>
<evidence type="ECO:0000256" key="2">
    <source>
        <dbReference type="ARBA" id="ARBA00022801"/>
    </source>
</evidence>
<dbReference type="Pfam" id="PF00795">
    <property type="entry name" value="CN_hydrolase"/>
    <property type="match status" value="1"/>
</dbReference>